<evidence type="ECO:0000256" key="6">
    <source>
        <dbReference type="ARBA" id="ARBA00023329"/>
    </source>
</evidence>
<keyword evidence="2" id="KW-0963">Cytoplasm</keyword>
<evidence type="ECO:0000256" key="7">
    <source>
        <dbReference type="SAM" id="Coils"/>
    </source>
</evidence>
<keyword evidence="6" id="KW-0968">Cytoplasmic vesicle</keyword>
<evidence type="ECO:0000256" key="2">
    <source>
        <dbReference type="ARBA" id="ARBA00022490"/>
    </source>
</evidence>
<evidence type="ECO:0000256" key="1">
    <source>
        <dbReference type="ARBA" id="ARBA00004156"/>
    </source>
</evidence>
<gene>
    <name evidence="10" type="ORF">NDU88_004788</name>
</gene>
<feature type="compositionally biased region" description="Pro residues" evidence="8">
    <location>
        <begin position="811"/>
        <end position="827"/>
    </location>
</feature>
<feature type="domain" description="WH2" evidence="9">
    <location>
        <begin position="924"/>
        <end position="941"/>
    </location>
</feature>
<dbReference type="InterPro" id="IPR031808">
    <property type="entry name" value="JMY/WHAMM_N"/>
</dbReference>
<comment type="caution">
    <text evidence="10">The sequence shown here is derived from an EMBL/GenBank/DDBJ whole genome shotgun (WGS) entry which is preliminary data.</text>
</comment>
<dbReference type="GO" id="GO:0072332">
    <property type="term" value="P:intrinsic apoptotic signaling pathway by p53 class mediator"/>
    <property type="evidence" value="ECO:0007669"/>
    <property type="project" value="TreeGrafter"/>
</dbReference>
<dbReference type="InterPro" id="IPR003124">
    <property type="entry name" value="WH2_dom"/>
</dbReference>
<dbReference type="PROSITE" id="PS51082">
    <property type="entry name" value="WH2"/>
    <property type="match status" value="1"/>
</dbReference>
<feature type="region of interest" description="Disordered" evidence="8">
    <location>
        <begin position="56"/>
        <end position="86"/>
    </location>
</feature>
<evidence type="ECO:0000259" key="9">
    <source>
        <dbReference type="PROSITE" id="PS51082"/>
    </source>
</evidence>
<dbReference type="GO" id="GO:0003779">
    <property type="term" value="F:actin binding"/>
    <property type="evidence" value="ECO:0007669"/>
    <property type="project" value="UniProtKB-KW"/>
</dbReference>
<feature type="coiled-coil region" evidence="7">
    <location>
        <begin position="610"/>
        <end position="637"/>
    </location>
</feature>
<evidence type="ECO:0000256" key="3">
    <source>
        <dbReference type="ARBA" id="ARBA00023054"/>
    </source>
</evidence>
<protein>
    <recommendedName>
        <fullName evidence="9">WH2 domain-containing protein</fullName>
    </recommendedName>
</protein>
<keyword evidence="4" id="KW-0472">Membrane</keyword>
<evidence type="ECO:0000313" key="11">
    <source>
        <dbReference type="Proteomes" id="UP001066276"/>
    </source>
</evidence>
<dbReference type="GO" id="GO:0043065">
    <property type="term" value="P:positive regulation of apoptotic process"/>
    <property type="evidence" value="ECO:0007669"/>
    <property type="project" value="TreeGrafter"/>
</dbReference>
<dbReference type="GO" id="GO:0071933">
    <property type="term" value="F:Arp2/3 complex binding"/>
    <property type="evidence" value="ECO:0007669"/>
    <property type="project" value="TreeGrafter"/>
</dbReference>
<dbReference type="GO" id="GO:0030659">
    <property type="term" value="C:cytoplasmic vesicle membrane"/>
    <property type="evidence" value="ECO:0007669"/>
    <property type="project" value="UniProtKB-SubCell"/>
</dbReference>
<organism evidence="10 11">
    <name type="scientific">Pleurodeles waltl</name>
    <name type="common">Iberian ribbed newt</name>
    <dbReference type="NCBI Taxonomy" id="8319"/>
    <lineage>
        <taxon>Eukaryota</taxon>
        <taxon>Metazoa</taxon>
        <taxon>Chordata</taxon>
        <taxon>Craniata</taxon>
        <taxon>Vertebrata</taxon>
        <taxon>Euteleostomi</taxon>
        <taxon>Amphibia</taxon>
        <taxon>Batrachia</taxon>
        <taxon>Caudata</taxon>
        <taxon>Salamandroidea</taxon>
        <taxon>Salamandridae</taxon>
        <taxon>Pleurodelinae</taxon>
        <taxon>Pleurodeles</taxon>
    </lineage>
</organism>
<dbReference type="GO" id="GO:0003713">
    <property type="term" value="F:transcription coactivator activity"/>
    <property type="evidence" value="ECO:0007669"/>
    <property type="project" value="TreeGrafter"/>
</dbReference>
<dbReference type="GO" id="GO:0034314">
    <property type="term" value="P:Arp2/3 complex-mediated actin nucleation"/>
    <property type="evidence" value="ECO:0007669"/>
    <property type="project" value="TreeGrafter"/>
</dbReference>
<dbReference type="GO" id="GO:0005634">
    <property type="term" value="C:nucleus"/>
    <property type="evidence" value="ECO:0007669"/>
    <property type="project" value="TreeGrafter"/>
</dbReference>
<dbReference type="PANTHER" id="PTHR23330:SF8">
    <property type="entry name" value="JUNCTION-MEDIATING AND -REGULATORY PROTEIN"/>
    <property type="match status" value="1"/>
</dbReference>
<dbReference type="AlphaFoldDB" id="A0AAV7W957"/>
<dbReference type="Proteomes" id="UP001066276">
    <property type="component" value="Chromosome 1_2"/>
</dbReference>
<feature type="region of interest" description="Disordered" evidence="8">
    <location>
        <begin position="970"/>
        <end position="991"/>
    </location>
</feature>
<dbReference type="GO" id="GO:0070060">
    <property type="term" value="P:'de novo' actin filament nucleation"/>
    <property type="evidence" value="ECO:0007669"/>
    <property type="project" value="TreeGrafter"/>
</dbReference>
<evidence type="ECO:0000256" key="4">
    <source>
        <dbReference type="ARBA" id="ARBA00023136"/>
    </source>
</evidence>
<keyword evidence="3 7" id="KW-0175">Coiled coil</keyword>
<feature type="region of interest" description="Disordered" evidence="8">
    <location>
        <begin position="214"/>
        <end position="242"/>
    </location>
</feature>
<feature type="coiled-coil region" evidence="7">
    <location>
        <begin position="346"/>
        <end position="373"/>
    </location>
</feature>
<dbReference type="Pfam" id="PF15871">
    <property type="entry name" value="JMY"/>
    <property type="match status" value="1"/>
</dbReference>
<proteinExistence type="predicted"/>
<sequence>MSQSPGSGYTQAQRPTPRCCTCACLLSSQRSQRHWPKKAALFCFFRMRLTVLAGEEPAEQSHPGAAGGKLRRPGGRRCGAGRGGRVRTRAVTKQPLKTLITGGEPEETVVQQEGAPVLARLECLRIACTGCVGLGLREVAHQGSARPWLPGPGRQGCAAEDLDQAAMSSSEEPLEADWVSVRPHVFEEPHKSKFVFIVAWNEEEDKFAVTCHNRTAQRRRSGSRGSPLRAVSGEPEAPGEADEEQYSWAGLFSSRDLRAVHQQLCAVSAELEPCLPPLPAAPAGVWAALFGAPEPPAPPVEGLCHQLQLYLGHALDTCGWKILSRVLFSESGDPEEYYESLSELRREGYEEVLQRARRQLQQLLEKHKNTESMVELLDLYQLEDEAYSNLAEATTELYQYLLQPFRDMRELAMLRRQQIKISLDNDYLGPRRIESLTKEDADWQRKAHTAVLSIQDLTVKYFEITSKAQKAVLDRMRADQKKFGKASWAVAVDRMEKLQYAVSKETLQLMRAKEVCLEQRKHALKEEMQSLQGGADALALLDQLESDYYDHQLQLYEIQFEILKFEELLLTAQLESIKRQISEKRDEVVYYDTYESVEAMFSTENMAASLHLQQGELKKLEQKVRHMESRRGRISAKKAYLRNKKDICIAKHNEKTQQRLQSDEGYRKHHSVQIKRDQLQDDEEKKTTLFSQERQKTLDRLRMFKQRYPGQVILKSTRLRLAHSRRKSPEYSADEPQSLHVIKNMQQAIERGQPREIDSAFERQVLGCLPRLEDAALPLTFVTSLDPEMTPLSFPKEDKWEPEWETCRQTCPPPPAPPPPPPPPPLPAKEDLTDVVENMVSTVKKEKVDTVVLKSTSPPSAHHLDSGQLLNARRKLKKTGALEDVPRRRASSPMDEVLASLKRGSFHLRKAEQRSLPPYRDEDDSNNILAQIRKGVKLKKVQTEVLKESFTLLPDTDPLTRSIHEALRRIKEASPESEDEEESLPCTDWEN</sequence>
<dbReference type="Pfam" id="PF15920">
    <property type="entry name" value="WHAMM-JMY_N"/>
    <property type="match status" value="1"/>
</dbReference>
<reference evidence="10" key="1">
    <citation type="journal article" date="2022" name="bioRxiv">
        <title>Sequencing and chromosome-scale assembly of the giantPleurodeles waltlgenome.</title>
        <authorList>
            <person name="Brown T."/>
            <person name="Elewa A."/>
            <person name="Iarovenko S."/>
            <person name="Subramanian E."/>
            <person name="Araus A.J."/>
            <person name="Petzold A."/>
            <person name="Susuki M."/>
            <person name="Suzuki K.-i.T."/>
            <person name="Hayashi T."/>
            <person name="Toyoda A."/>
            <person name="Oliveira C."/>
            <person name="Osipova E."/>
            <person name="Leigh N.D."/>
            <person name="Simon A."/>
            <person name="Yun M.H."/>
        </authorList>
    </citation>
    <scope>NUCLEOTIDE SEQUENCE</scope>
    <source>
        <strain evidence="10">20211129_DDA</strain>
        <tissue evidence="10">Liver</tissue>
    </source>
</reference>
<keyword evidence="5" id="KW-0009">Actin-binding</keyword>
<evidence type="ECO:0000256" key="8">
    <source>
        <dbReference type="SAM" id="MobiDB-lite"/>
    </source>
</evidence>
<feature type="compositionally biased region" description="Acidic residues" evidence="8">
    <location>
        <begin position="975"/>
        <end position="991"/>
    </location>
</feature>
<evidence type="ECO:0000256" key="5">
    <source>
        <dbReference type="ARBA" id="ARBA00023203"/>
    </source>
</evidence>
<dbReference type="InterPro" id="IPR031738">
    <property type="entry name" value="JMY/WHAMM"/>
</dbReference>
<dbReference type="EMBL" id="JANPWB010000002">
    <property type="protein sequence ID" value="KAJ1209410.1"/>
    <property type="molecule type" value="Genomic_DNA"/>
</dbReference>
<comment type="subcellular location">
    <subcellularLocation>
        <location evidence="1">Cytoplasmic vesicle membrane</location>
    </subcellularLocation>
</comment>
<dbReference type="PANTHER" id="PTHR23330">
    <property type="entry name" value="P300 TRANSCRIPTIONAL COFACTOR JMY-RELATED"/>
    <property type="match status" value="1"/>
</dbReference>
<evidence type="ECO:0000313" key="10">
    <source>
        <dbReference type="EMBL" id="KAJ1209410.1"/>
    </source>
</evidence>
<feature type="region of interest" description="Disordered" evidence="8">
    <location>
        <begin position="806"/>
        <end position="828"/>
    </location>
</feature>
<keyword evidence="11" id="KW-1185">Reference proteome</keyword>
<name>A0AAV7W957_PLEWA</name>
<accession>A0AAV7W957</accession>